<evidence type="ECO:0000259" key="1">
    <source>
        <dbReference type="SMART" id="SM00471"/>
    </source>
</evidence>
<evidence type="ECO:0000313" key="3">
    <source>
        <dbReference type="Proteomes" id="UP000323994"/>
    </source>
</evidence>
<dbReference type="OrthoDB" id="5728337at2"/>
<evidence type="ECO:0000313" key="2">
    <source>
        <dbReference type="EMBL" id="KAA6432629.1"/>
    </source>
</evidence>
<sequence length="192" mass="22103">MNVEKAEEYIIGQLGLRLSETLYYHGLHHVEDVTQAALNLAGQEGITDEQSIKLLRTAALYHDCGFMNTYQNHEEEGCRIVREILPDFRFTEAEIASVCGMIMATKIPQNPQNHLEQIICDADLDYLGRDDFEPIAETLFQELKVRQIVADHESWNQIQVKFLTAHHYWTQSATRQRAPKKAIHLQNLIKSI</sequence>
<dbReference type="SUPFAM" id="SSF109604">
    <property type="entry name" value="HD-domain/PDEase-like"/>
    <property type="match status" value="1"/>
</dbReference>
<dbReference type="Gene3D" id="1.10.3210.10">
    <property type="entry name" value="Hypothetical protein af1432"/>
    <property type="match status" value="1"/>
</dbReference>
<reference evidence="2 3" key="1">
    <citation type="submission" date="2019-05" db="EMBL/GenBank/DDBJ databases">
        <authorList>
            <person name="Qu J.-H."/>
        </authorList>
    </citation>
    <scope>NUCLEOTIDE SEQUENCE [LARGE SCALE GENOMIC DNA]</scope>
    <source>
        <strain evidence="2 3">NS28</strain>
    </source>
</reference>
<comment type="caution">
    <text evidence="2">The sequence shown here is derived from an EMBL/GenBank/DDBJ whole genome shotgun (WGS) entry which is preliminary data.</text>
</comment>
<dbReference type="CDD" id="cd00077">
    <property type="entry name" value="HDc"/>
    <property type="match status" value="1"/>
</dbReference>
<gene>
    <name evidence="2" type="ORF">FEM33_23175</name>
</gene>
<protein>
    <submittedName>
        <fullName evidence="2">HD domain-containing protein</fullName>
    </submittedName>
</protein>
<dbReference type="SMART" id="SM00471">
    <property type="entry name" value="HDc"/>
    <property type="match status" value="1"/>
</dbReference>
<dbReference type="EMBL" id="VBSN01000071">
    <property type="protein sequence ID" value="KAA6432629.1"/>
    <property type="molecule type" value="Genomic_DNA"/>
</dbReference>
<dbReference type="InterPro" id="IPR003607">
    <property type="entry name" value="HD/PDEase_dom"/>
</dbReference>
<proteinExistence type="predicted"/>
<dbReference type="Proteomes" id="UP000323994">
    <property type="component" value="Unassembled WGS sequence"/>
</dbReference>
<accession>A0A5M8Q9N4</accession>
<dbReference type="AlphaFoldDB" id="A0A5M8Q9N4"/>
<keyword evidence="3" id="KW-1185">Reference proteome</keyword>
<dbReference type="InterPro" id="IPR006674">
    <property type="entry name" value="HD_domain"/>
</dbReference>
<organism evidence="2 3">
    <name type="scientific">Dyadobacter flavalbus</name>
    <dbReference type="NCBI Taxonomy" id="2579942"/>
    <lineage>
        <taxon>Bacteria</taxon>
        <taxon>Pseudomonadati</taxon>
        <taxon>Bacteroidota</taxon>
        <taxon>Cytophagia</taxon>
        <taxon>Cytophagales</taxon>
        <taxon>Spirosomataceae</taxon>
        <taxon>Dyadobacter</taxon>
    </lineage>
</organism>
<feature type="domain" description="HD/PDEase" evidence="1">
    <location>
        <begin position="22"/>
        <end position="136"/>
    </location>
</feature>
<dbReference type="RefSeq" id="WP_139014360.1">
    <property type="nucleotide sequence ID" value="NZ_VBSN01000071.1"/>
</dbReference>
<dbReference type="Pfam" id="PF01966">
    <property type="entry name" value="HD"/>
    <property type="match status" value="1"/>
</dbReference>
<name>A0A5M8Q9N4_9BACT</name>